<dbReference type="InterPro" id="IPR052957">
    <property type="entry name" value="Auxin_embryo_med"/>
</dbReference>
<evidence type="ECO:0000313" key="4">
    <source>
        <dbReference type="Proteomes" id="UP000800200"/>
    </source>
</evidence>
<dbReference type="Gene3D" id="3.30.565.10">
    <property type="entry name" value="Histidine kinase-like ATPase, C-terminal domain"/>
    <property type="match status" value="1"/>
</dbReference>
<dbReference type="OrthoDB" id="1262810at2759"/>
<keyword evidence="4" id="KW-1185">Reference proteome</keyword>
<dbReference type="InterPro" id="IPR010730">
    <property type="entry name" value="HET"/>
</dbReference>
<dbReference type="PANTHER" id="PTHR32387">
    <property type="entry name" value="WU:FJ29H11"/>
    <property type="match status" value="1"/>
</dbReference>
<name>A0A6A6DFC9_9PEZI</name>
<dbReference type="PANTHER" id="PTHR32387:SF0">
    <property type="entry name" value="PROTEIN NO VEIN"/>
    <property type="match status" value="1"/>
</dbReference>
<dbReference type="EMBL" id="ML994711">
    <property type="protein sequence ID" value="KAF2176286.1"/>
    <property type="molecule type" value="Genomic_DNA"/>
</dbReference>
<sequence>MLFNALKATKNKLSHQPTEPPVPVLPRKSNADHAVVSNGSEIPVTVVEAKEHIASIRAKKRALKTYDGTTTDVDAALVVLSDDLYKKSTHFLLELLQNADDNSYQVSSPTMNMTFKAHTFRIDCNEVGFSKKNVEAICSIGKSSKGTQKTACIGEKGIGEKDIGFKSVFKVADTVWISSGPYSFKFDRNEALGMITPLWEEFPSDVLPEFTSILLQLSPDCDVQALVQEMKTFDMKLMLFLKNIEEINIKIHDQEGTAWITRLSHKHTWKTKLASQPLTSGEKEPRITMLKQNNISTPYTLFRHPVLQLPSEVKRVGITQSDILLAFPSNPVDEVRGESHNVYAFLPIRDFGLKFILQADFILTANREDIDSFSAWNATLLDHVPHALLSAINNFNSTELRYSWLQYLLLNTNIGDFFQELPARMRDVVSQQPVLESLNGEFKKPSELILIPEELADDNREPLIPSTNECNYLSHKYPSEDMDDLKWLGVQIISEEIFLNHLCDFVSNQPGTFQKMPHKWHSRLSTILGIMILKNDDFKSIIGGLQIVPLRNGEWISASRGSLTFSLKSGNSMIPKGIEVFEVHADAERDSHRRNFLTILGARKPDPAGICDFIFQTHISEEFRPENLDNADLISHIEFLYRAGWKDSGAHLWFVAKNGSHHRGSEMYVDSEVPYSASIMFKEQRQSFPFLHGDYWNQSRSPDDLREWLVRRLGVAVIPRLVVEGKAKEPSFTMSKDFEFVIHNHTSSEALLLLKQHWKYYSKWIVDGSSEAQNDAKKLTPWQQSQKKLREKLSSIKVACRAGCTARLGQTFLPRRQLLRCVSGPTPAPENMSRLLAGHSGVVTNPGVEDLINHLHHLSTTQASTEYVSEIYNEIQAYHSDTSLGLIRRSFKETKLIHVDRETGDSWIDPETCVWTGPDCLRRIPCLQKHYPKLRNFFCDTLGLRDANLETFLAEARLIEGTDPLKHIREVFLAIGIFLKDEKTTTTVDFQLVEHTIFPVLTGIFDSNVVTLRNALANDEGYIADRHNLAQSFKGSLDLLAFDLETVEKIKPLINKLELEDRLLSKAAESWTTAEGRIKPDDQYTAYLRGKARFIACLIPDSNPNKKQLVKNLHHIMVHRSETVTIHWSIPSRDGRPTIQGRPESGTVSWTLEGEDLKLYFASTDEDAELLPLDLAQVLSEFCKITDAEQMMLLAYILTQRDVGRISKLLRKHGIHSEAEWNSMELVPFPSQFPDEMGNVRDCSYFPTHRNFNSMSNGLFSWSTPRLLFSTMDEETIFIGELYTSPRRTTAGHRPFERAWKDLNSSTFTIRDGNDLLIDFLARRGHQLGPVAKNPLIHMEVCVSTGDLHSAFELDFHQANKAKMLTSQENRTLSTEIFILVRVYDVYLRPGIAWFIDPWRLHVNGSLSLEIDGGYHARLFKNAPAIFPHEGINEDRAEKRAGLYNYEPLKNPREIRVLKIWPGKGNSALEGSIRHISLDSKVQFWAISYVWGAAPTSVALFTLKTPEGIIPITASLHFALKCFRERYSSMYFWADAVCINQADTLEKKIQIRLLQTIFQSAERVMAWVGNEGDNSHHAIETLAQIRSRSVDSNSNCVPQILAQLPITANSNHSHRPANDIWVDIDTLLQRNWFRRVWIVQELVLPSKILVVCGRSELDWDYFYEALTICEDWLNQRLDCKSRGVRILQYAGPALALGLTRRKLREESRKGFVQKGQVMELLYHAGKSKSYPFCSWIPFWTREEYPQSISRWAAANGTFFAGRRIPPDVHLGGRDLSTLRIKGFIVDKIVSKSNFRIGTSYSVTFGTAMVDIRSLISCLKDYPTGETLEDLMLKLPIGNAKRPHLDSTIDRLESNRAFMKPDEDWPKDLHEEILSVKLDQDSSKFDEKPPGAQEMISKYWQTAAAFPVGSRRACFASLQEEVGDEICIFHGGLVPFLLRKPSDETNESHNVMGEAYIHGIMYGEALRFEGIREQEFHLV</sequence>
<gene>
    <name evidence="3" type="ORF">K469DRAFT_682619</name>
</gene>
<accession>A0A6A6DFC9</accession>
<feature type="domain" description="Heterokaryon incompatibility" evidence="2">
    <location>
        <begin position="1485"/>
        <end position="1641"/>
    </location>
</feature>
<dbReference type="InterPro" id="IPR036890">
    <property type="entry name" value="HATPase_C_sf"/>
</dbReference>
<dbReference type="NCBIfam" id="NF047352">
    <property type="entry name" value="P_loop_sacsin"/>
    <property type="match status" value="1"/>
</dbReference>
<dbReference type="SUPFAM" id="SSF55874">
    <property type="entry name" value="ATPase domain of HSP90 chaperone/DNA topoisomerase II/histidine kinase"/>
    <property type="match status" value="1"/>
</dbReference>
<reference evidence="3" key="1">
    <citation type="journal article" date="2020" name="Stud. Mycol.">
        <title>101 Dothideomycetes genomes: a test case for predicting lifestyles and emergence of pathogens.</title>
        <authorList>
            <person name="Haridas S."/>
            <person name="Albert R."/>
            <person name="Binder M."/>
            <person name="Bloem J."/>
            <person name="Labutti K."/>
            <person name="Salamov A."/>
            <person name="Andreopoulos B."/>
            <person name="Baker S."/>
            <person name="Barry K."/>
            <person name="Bills G."/>
            <person name="Bluhm B."/>
            <person name="Cannon C."/>
            <person name="Castanera R."/>
            <person name="Culley D."/>
            <person name="Daum C."/>
            <person name="Ezra D."/>
            <person name="Gonzalez J."/>
            <person name="Henrissat B."/>
            <person name="Kuo A."/>
            <person name="Liang C."/>
            <person name="Lipzen A."/>
            <person name="Lutzoni F."/>
            <person name="Magnuson J."/>
            <person name="Mondo S."/>
            <person name="Nolan M."/>
            <person name="Ohm R."/>
            <person name="Pangilinan J."/>
            <person name="Park H.-J."/>
            <person name="Ramirez L."/>
            <person name="Alfaro M."/>
            <person name="Sun H."/>
            <person name="Tritt A."/>
            <person name="Yoshinaga Y."/>
            <person name="Zwiers L.-H."/>
            <person name="Turgeon B."/>
            <person name="Goodwin S."/>
            <person name="Spatafora J."/>
            <person name="Crous P."/>
            <person name="Grigoriev I."/>
        </authorList>
    </citation>
    <scope>NUCLEOTIDE SEQUENCE</scope>
    <source>
        <strain evidence="3">CBS 207.26</strain>
    </source>
</reference>
<organism evidence="3 4">
    <name type="scientific">Zopfia rhizophila CBS 207.26</name>
    <dbReference type="NCBI Taxonomy" id="1314779"/>
    <lineage>
        <taxon>Eukaryota</taxon>
        <taxon>Fungi</taxon>
        <taxon>Dikarya</taxon>
        <taxon>Ascomycota</taxon>
        <taxon>Pezizomycotina</taxon>
        <taxon>Dothideomycetes</taxon>
        <taxon>Dothideomycetes incertae sedis</taxon>
        <taxon>Zopfiaceae</taxon>
        <taxon>Zopfia</taxon>
    </lineage>
</organism>
<evidence type="ECO:0000259" key="2">
    <source>
        <dbReference type="Pfam" id="PF06985"/>
    </source>
</evidence>
<evidence type="ECO:0000313" key="3">
    <source>
        <dbReference type="EMBL" id="KAF2176286.1"/>
    </source>
</evidence>
<feature type="region of interest" description="Disordered" evidence="1">
    <location>
        <begin position="8"/>
        <end position="27"/>
    </location>
</feature>
<proteinExistence type="predicted"/>
<dbReference type="Pfam" id="PF26639">
    <property type="entry name" value="Het-6_barrel"/>
    <property type="match status" value="1"/>
</dbReference>
<protein>
    <recommendedName>
        <fullName evidence="2">Heterokaryon incompatibility domain-containing protein</fullName>
    </recommendedName>
</protein>
<dbReference type="Pfam" id="PF06985">
    <property type="entry name" value="HET"/>
    <property type="match status" value="1"/>
</dbReference>
<dbReference type="Proteomes" id="UP000800200">
    <property type="component" value="Unassembled WGS sequence"/>
</dbReference>
<evidence type="ECO:0000256" key="1">
    <source>
        <dbReference type="SAM" id="MobiDB-lite"/>
    </source>
</evidence>